<dbReference type="InterPro" id="IPR050452">
    <property type="entry name" value="Metacaspase"/>
</dbReference>
<protein>
    <submittedName>
        <fullName evidence="5">Mycorrhiza-upregulated peptidase C14</fullName>
    </submittedName>
</protein>
<evidence type="ECO:0000256" key="2">
    <source>
        <dbReference type="ARBA" id="ARBA00022703"/>
    </source>
</evidence>
<evidence type="ECO:0000256" key="3">
    <source>
        <dbReference type="ARBA" id="ARBA00022807"/>
    </source>
</evidence>
<dbReference type="PANTHER" id="PTHR48104:SF30">
    <property type="entry name" value="METACASPASE-1"/>
    <property type="match status" value="1"/>
</dbReference>
<proteinExistence type="inferred from homology"/>
<organism evidence="5 6">
    <name type="scientific">Thanatephorus cucumeris (strain AG1-IA)</name>
    <name type="common">Rice sheath blight fungus</name>
    <name type="synonym">Rhizoctonia solani</name>
    <dbReference type="NCBI Taxonomy" id="983506"/>
    <lineage>
        <taxon>Eukaryota</taxon>
        <taxon>Fungi</taxon>
        <taxon>Dikarya</taxon>
        <taxon>Basidiomycota</taxon>
        <taxon>Agaricomycotina</taxon>
        <taxon>Agaricomycetes</taxon>
        <taxon>Cantharellales</taxon>
        <taxon>Ceratobasidiaceae</taxon>
        <taxon>Rhizoctonia</taxon>
        <taxon>Rhizoctonia solani AG-1</taxon>
    </lineage>
</organism>
<keyword evidence="6" id="KW-1185">Reference proteome</keyword>
<dbReference type="InterPro" id="IPR029030">
    <property type="entry name" value="Caspase-like_dom_sf"/>
</dbReference>
<keyword evidence="3" id="KW-0378">Hydrolase</keyword>
<name>L8WY19_THACA</name>
<evidence type="ECO:0000259" key="4">
    <source>
        <dbReference type="Pfam" id="PF00656"/>
    </source>
</evidence>
<accession>L8WY19</accession>
<dbReference type="OrthoDB" id="3223806at2759"/>
<dbReference type="EMBL" id="AFRT01000693">
    <property type="protein sequence ID" value="ELU42885.1"/>
    <property type="molecule type" value="Genomic_DNA"/>
</dbReference>
<dbReference type="SUPFAM" id="SSF52129">
    <property type="entry name" value="Caspase-like"/>
    <property type="match status" value="1"/>
</dbReference>
<dbReference type="Gene3D" id="3.40.50.1460">
    <property type="match status" value="1"/>
</dbReference>
<dbReference type="HOGENOM" id="CLU_011935_1_0_1"/>
<comment type="similarity">
    <text evidence="1">Belongs to the peptidase C14B family.</text>
</comment>
<evidence type="ECO:0000256" key="1">
    <source>
        <dbReference type="ARBA" id="ARBA00009005"/>
    </source>
</evidence>
<evidence type="ECO:0000313" key="5">
    <source>
        <dbReference type="EMBL" id="ELU42885.1"/>
    </source>
</evidence>
<comment type="caution">
    <text evidence="5">The sequence shown here is derived from an EMBL/GenBank/DDBJ whole genome shotgun (WGS) entry which is preliminary data.</text>
</comment>
<dbReference type="GO" id="GO:0004197">
    <property type="term" value="F:cysteine-type endopeptidase activity"/>
    <property type="evidence" value="ECO:0007669"/>
    <property type="project" value="InterPro"/>
</dbReference>
<sequence>MVISTGDKVQKVSTHIQPEALRHCRYASLRFPHDHLFVYSLLAVSSNTDYIRDSGVRIFAKHPSSNPAYLARVYSVTNMSFESPLTGTTEKAIVIEDRSEPKLYALVIGINNYKHITPLDGAASDADEIFKFLTFDLKVPPNHIINLRNEQASRVNILQGFRSLVHDPRIKNGDPILIFYAGHGGSYQPSRQQKRLYGAGKIQVIFPQDYKFPIPGSTELVNCIPDKTIGVLLNEIAAAKGNNLVSVSPHPLIILAISANRWTSQTVIFDCCHSASATRTSFPDDGTRQSRSAEVTMDIPEDIDSDIFAPKPSFNFQAAHADIRRLELPFCTNQSSHVHLAACGDEEKAWEEKGRGAFTVALLKNIRAHGVDKITYRDLMISLPNLPRQSPHCYGAHTTRNIFNSRVPSRRVIFIPAKFERGSLLLQAGAASGVTFQSIWEVYGFPTQDAPSLGRFYAQVPKVAVTELKPENEDQAPLEPTDGRLYARQVGQGPGNELKVWFSPAAKAAIFESSGSDSGATEPGFNGSEVGYVAHEERDSADITVELDDSGKVAFCINDPRAEEHGLATLKYRKPAQRKEVEKVLFAAAKWHWHLHRAPDNAKERVTIELVKLPEVNEDANDFGDDKNAPEDSYEVLDSETGVVDLVVQPDIPYGVKVTNLKTEFFTTGSVSGNALTDPELPARNYIIIGRDMGDEIIFMLEPGVKMELGYFKLFWSTDSLELYIGQDSPFDQPADSPEPEREVVSGYGLFRRDWGTALLGLVQRAA</sequence>
<dbReference type="OMA" id="RYLWDSM"/>
<evidence type="ECO:0000313" key="6">
    <source>
        <dbReference type="Proteomes" id="UP000011668"/>
    </source>
</evidence>
<dbReference type="Pfam" id="PF00656">
    <property type="entry name" value="Peptidase_C14"/>
    <property type="match status" value="1"/>
</dbReference>
<dbReference type="GO" id="GO:0006508">
    <property type="term" value="P:proteolysis"/>
    <property type="evidence" value="ECO:0007669"/>
    <property type="project" value="InterPro"/>
</dbReference>
<dbReference type="GO" id="GO:0006915">
    <property type="term" value="P:apoptotic process"/>
    <property type="evidence" value="ECO:0007669"/>
    <property type="project" value="UniProtKB-KW"/>
</dbReference>
<keyword evidence="2" id="KW-0053">Apoptosis</keyword>
<dbReference type="AlphaFoldDB" id="L8WY19"/>
<dbReference type="PANTHER" id="PTHR48104">
    <property type="entry name" value="METACASPASE-4"/>
    <property type="match status" value="1"/>
</dbReference>
<dbReference type="Proteomes" id="UP000011668">
    <property type="component" value="Unassembled WGS sequence"/>
</dbReference>
<gene>
    <name evidence="5" type="ORF">AG1IA_03107</name>
</gene>
<feature type="domain" description="Peptidase C14 caspase" evidence="4">
    <location>
        <begin position="104"/>
        <end position="380"/>
    </location>
</feature>
<keyword evidence="3" id="KW-0788">Thiol protease</keyword>
<reference evidence="5 6" key="1">
    <citation type="journal article" date="2013" name="Nat. Commun.">
        <title>The evolution and pathogenic mechanisms of the rice sheath blight pathogen.</title>
        <authorList>
            <person name="Zheng A."/>
            <person name="Lin R."/>
            <person name="Xu L."/>
            <person name="Qin P."/>
            <person name="Tang C."/>
            <person name="Ai P."/>
            <person name="Zhang D."/>
            <person name="Liu Y."/>
            <person name="Sun Z."/>
            <person name="Feng H."/>
            <person name="Wang Y."/>
            <person name="Chen Y."/>
            <person name="Liang X."/>
            <person name="Fu R."/>
            <person name="Li Q."/>
            <person name="Zhang J."/>
            <person name="Yu X."/>
            <person name="Xie Z."/>
            <person name="Ding L."/>
            <person name="Guan P."/>
            <person name="Tang J."/>
            <person name="Liang Y."/>
            <person name="Wang S."/>
            <person name="Deng Q."/>
            <person name="Li S."/>
            <person name="Zhu J."/>
            <person name="Wang L."/>
            <person name="Liu H."/>
            <person name="Li P."/>
        </authorList>
    </citation>
    <scope>NUCLEOTIDE SEQUENCE [LARGE SCALE GENOMIC DNA]</scope>
    <source>
        <strain evidence="6">AG-1 IA</strain>
    </source>
</reference>
<keyword evidence="3" id="KW-0645">Protease</keyword>
<dbReference type="GO" id="GO:0005737">
    <property type="term" value="C:cytoplasm"/>
    <property type="evidence" value="ECO:0007669"/>
    <property type="project" value="TreeGrafter"/>
</dbReference>
<dbReference type="InterPro" id="IPR011600">
    <property type="entry name" value="Pept_C14_caspase"/>
</dbReference>